<keyword evidence="2 8" id="KW-0813">Transport</keyword>
<dbReference type="AlphaFoldDB" id="A0A1H3WRH3"/>
<comment type="similarity">
    <text evidence="8 9">Belongs to the TonB-dependent receptor family.</text>
</comment>
<evidence type="ECO:0000256" key="1">
    <source>
        <dbReference type="ARBA" id="ARBA00004571"/>
    </source>
</evidence>
<proteinExistence type="inferred from homology"/>
<evidence type="ECO:0000256" key="10">
    <source>
        <dbReference type="SAM" id="SignalP"/>
    </source>
</evidence>
<comment type="subcellular location">
    <subcellularLocation>
        <location evidence="1 8">Cell outer membrane</location>
        <topology evidence="1 8">Multi-pass membrane protein</topology>
    </subcellularLocation>
</comment>
<accession>A0A1H3WRH3</accession>
<dbReference type="OrthoDB" id="609136at2"/>
<evidence type="ECO:0000256" key="8">
    <source>
        <dbReference type="PROSITE-ProRule" id="PRU01360"/>
    </source>
</evidence>
<evidence type="ECO:0000256" key="2">
    <source>
        <dbReference type="ARBA" id="ARBA00022448"/>
    </source>
</evidence>
<dbReference type="InterPro" id="IPR039426">
    <property type="entry name" value="TonB-dep_rcpt-like"/>
</dbReference>
<dbReference type="Proteomes" id="UP000199041">
    <property type="component" value="Unassembled WGS sequence"/>
</dbReference>
<dbReference type="GO" id="GO:0044718">
    <property type="term" value="P:siderophore transmembrane transport"/>
    <property type="evidence" value="ECO:0007669"/>
    <property type="project" value="TreeGrafter"/>
</dbReference>
<dbReference type="Gene3D" id="2.40.170.20">
    <property type="entry name" value="TonB-dependent receptor, beta-barrel domain"/>
    <property type="match status" value="1"/>
</dbReference>
<dbReference type="NCBIfam" id="TIGR04056">
    <property type="entry name" value="OMP_RagA_SusC"/>
    <property type="match status" value="1"/>
</dbReference>
<dbReference type="InterPro" id="IPR000531">
    <property type="entry name" value="Beta-barrel_TonB"/>
</dbReference>
<keyword evidence="4 8" id="KW-0812">Transmembrane</keyword>
<keyword evidence="10" id="KW-0732">Signal</keyword>
<feature type="domain" description="TonB-dependent receptor-like beta-barrel" evidence="11">
    <location>
        <begin position="425"/>
        <end position="900"/>
    </location>
</feature>
<keyword evidence="14" id="KW-1185">Reference proteome</keyword>
<dbReference type="GO" id="GO:0009279">
    <property type="term" value="C:cell outer membrane"/>
    <property type="evidence" value="ECO:0007669"/>
    <property type="project" value="UniProtKB-SubCell"/>
</dbReference>
<dbReference type="Pfam" id="PF13715">
    <property type="entry name" value="CarbopepD_reg_2"/>
    <property type="match status" value="1"/>
</dbReference>
<feature type="chain" id="PRO_5011456505" evidence="10">
    <location>
        <begin position="28"/>
        <end position="1060"/>
    </location>
</feature>
<dbReference type="SUPFAM" id="SSF56935">
    <property type="entry name" value="Porins"/>
    <property type="match status" value="1"/>
</dbReference>
<keyword evidence="3 8" id="KW-1134">Transmembrane beta strand</keyword>
<evidence type="ECO:0000256" key="4">
    <source>
        <dbReference type="ARBA" id="ARBA00022692"/>
    </source>
</evidence>
<dbReference type="PROSITE" id="PS52016">
    <property type="entry name" value="TONB_DEPENDENT_REC_3"/>
    <property type="match status" value="1"/>
</dbReference>
<dbReference type="RefSeq" id="WP_091394124.1">
    <property type="nucleotide sequence ID" value="NZ_FNQY01000003.1"/>
</dbReference>
<dbReference type="EMBL" id="FNQY01000003">
    <property type="protein sequence ID" value="SDZ88788.1"/>
    <property type="molecule type" value="Genomic_DNA"/>
</dbReference>
<dbReference type="GO" id="GO:0015344">
    <property type="term" value="F:siderophore uptake transmembrane transporter activity"/>
    <property type="evidence" value="ECO:0007669"/>
    <property type="project" value="TreeGrafter"/>
</dbReference>
<dbReference type="PANTHER" id="PTHR30069:SF37">
    <property type="entry name" value="FERRIC VIBRIOBACTIN RECEPTOR VIUA"/>
    <property type="match status" value="1"/>
</dbReference>
<evidence type="ECO:0000256" key="5">
    <source>
        <dbReference type="ARBA" id="ARBA00023077"/>
    </source>
</evidence>
<reference evidence="13 14" key="1">
    <citation type="submission" date="2016-10" db="EMBL/GenBank/DDBJ databases">
        <authorList>
            <person name="de Groot N.N."/>
        </authorList>
    </citation>
    <scope>NUCLEOTIDE SEQUENCE [LARGE SCALE GENOMIC DNA]</scope>
    <source>
        <strain evidence="13 14">Vu-144</strain>
    </source>
</reference>
<dbReference type="InterPro" id="IPR008969">
    <property type="entry name" value="CarboxyPept-like_regulatory"/>
</dbReference>
<dbReference type="Pfam" id="PF00593">
    <property type="entry name" value="TonB_dep_Rec_b-barrel"/>
    <property type="match status" value="1"/>
</dbReference>
<name>A0A1H3WRH3_9BACT</name>
<dbReference type="SUPFAM" id="SSF49464">
    <property type="entry name" value="Carboxypeptidase regulatory domain-like"/>
    <property type="match status" value="1"/>
</dbReference>
<feature type="signal peptide" evidence="10">
    <location>
        <begin position="1"/>
        <end position="27"/>
    </location>
</feature>
<dbReference type="InterPro" id="IPR036942">
    <property type="entry name" value="Beta-barrel_TonB_sf"/>
</dbReference>
<evidence type="ECO:0000256" key="3">
    <source>
        <dbReference type="ARBA" id="ARBA00022452"/>
    </source>
</evidence>
<dbReference type="InterPro" id="IPR023996">
    <property type="entry name" value="TonB-dep_OMP_SusC/RagA"/>
</dbReference>
<evidence type="ECO:0000256" key="7">
    <source>
        <dbReference type="ARBA" id="ARBA00023237"/>
    </source>
</evidence>
<keyword evidence="6 8" id="KW-0472">Membrane</keyword>
<dbReference type="InterPro" id="IPR023997">
    <property type="entry name" value="TonB-dep_OMP_SusC/RagA_CS"/>
</dbReference>
<keyword evidence="7 8" id="KW-0998">Cell outer membrane</keyword>
<gene>
    <name evidence="13" type="ORF">SAMN05192529_103180</name>
</gene>
<feature type="domain" description="TonB-dependent receptor plug" evidence="12">
    <location>
        <begin position="123"/>
        <end position="257"/>
    </location>
</feature>
<keyword evidence="5 9" id="KW-0798">TonB box</keyword>
<dbReference type="NCBIfam" id="TIGR04057">
    <property type="entry name" value="SusC_RagA_signa"/>
    <property type="match status" value="1"/>
</dbReference>
<evidence type="ECO:0000313" key="14">
    <source>
        <dbReference type="Proteomes" id="UP000199041"/>
    </source>
</evidence>
<evidence type="ECO:0000313" key="13">
    <source>
        <dbReference type="EMBL" id="SDZ88788.1"/>
    </source>
</evidence>
<organism evidence="13 14">
    <name type="scientific">Arachidicoccus rhizosphaerae</name>
    <dbReference type="NCBI Taxonomy" id="551991"/>
    <lineage>
        <taxon>Bacteria</taxon>
        <taxon>Pseudomonadati</taxon>
        <taxon>Bacteroidota</taxon>
        <taxon>Chitinophagia</taxon>
        <taxon>Chitinophagales</taxon>
        <taxon>Chitinophagaceae</taxon>
        <taxon>Arachidicoccus</taxon>
    </lineage>
</organism>
<protein>
    <submittedName>
        <fullName evidence="13">TonB-linked outer membrane protein, SusC/RagA family</fullName>
    </submittedName>
</protein>
<evidence type="ECO:0000259" key="11">
    <source>
        <dbReference type="Pfam" id="PF00593"/>
    </source>
</evidence>
<sequence>MRKKIIFNRLSIWITLIGICLTSNIMAQQQTVSGQVQDSSGAALVGVTVQLAGTKQASLTDKTGTFSIKAQTGDVLVFTHIGYISTQITVGSQLNYQITLQASADNNLKDVVVTAMDIKRNSRELGYSVQTIKGDDIQQTQRENFVNALQGRAAGVTINPTSGQAGASSQIVLRGFNSASLNNQPLFVVDGIIIDNTTFNETSNGGSGIGLADDRPNRTSDYANRISDINPSDIASITILKGPEATALYGSQASSGAIIITTKKPGMNGQVHVSYDNSFRFNKITRFPEVLDEYGQGKNGEATNIPSEAFLYFGPAYAAGTQKYDNISSFFRTGFANTQNVAADMGTKNVGFRLTGSYFNNSGVIPNNKYRRYNFKLSNNTKLWDGKLVISPSISYINSENLKPTRGAGGYILDLYAWPTIDNASNYQDAEGNKRLLYADDPNSEVLNNPFFSAYRNYGQDNVSRWIATLGIDLKPVDWLTIAGRFGYDTYDQDGYSLTDPQSSTLTAASQGFLSNYYLNYKGYNHTITATATKKVGKFGLRAMVGTMWQDYQTREYALAGSQLLDADNKLSHSTDSSNIGMVSSRLARNKEGLPNESITRQVAYFGEAAVSYNNVLFLSYTHRFEQASVFAPDKRSYNYPGISFSAILSDIIPGIKGNFLNYLKLRASRAQTARLMPPYLNQAVFVDNYASSDIPAYSYSYYNNNPNLVPEKQKTYEMGLETRLLDNRISLEAAYYNTHNLDQISVGYRASYGTGYILNTQNATESRNQGIEITMNINPVRKKDFNWDIEFNFNHMWSKVLDIPASIADKNDYYISDTWIYLNTRGGFVRGYPTTELTGYSFERNNNGQILISPETGMPVVNTSFSPIGDRNPDFTLGTNNTFRYKNWQLSFLWDLRVGGDIYNATEQYLTYMGKSQLTKDRMKSTVIEGVLQDGNENTANPTKNTISFIPNEVASTYYSETKGFPDEVFIQKDINAFRLRDVTLTYQIPQTLIDKWKVFKSLSFFFTGNDLVLFTNYKGADPNVSGTTAGSVGVGGFGMDYGNVAAPVSYNFGLKANF</sequence>
<dbReference type="PANTHER" id="PTHR30069">
    <property type="entry name" value="TONB-DEPENDENT OUTER MEMBRANE RECEPTOR"/>
    <property type="match status" value="1"/>
</dbReference>
<dbReference type="InterPro" id="IPR012910">
    <property type="entry name" value="Plug_dom"/>
</dbReference>
<dbReference type="Gene3D" id="2.60.40.1120">
    <property type="entry name" value="Carboxypeptidase-like, regulatory domain"/>
    <property type="match status" value="1"/>
</dbReference>
<dbReference type="Pfam" id="PF07715">
    <property type="entry name" value="Plug"/>
    <property type="match status" value="1"/>
</dbReference>
<evidence type="ECO:0000256" key="6">
    <source>
        <dbReference type="ARBA" id="ARBA00023136"/>
    </source>
</evidence>
<evidence type="ECO:0000259" key="12">
    <source>
        <dbReference type="Pfam" id="PF07715"/>
    </source>
</evidence>
<dbReference type="STRING" id="551991.SAMN05192529_103180"/>
<dbReference type="Gene3D" id="2.170.130.10">
    <property type="entry name" value="TonB-dependent receptor, plug domain"/>
    <property type="match status" value="1"/>
</dbReference>
<dbReference type="InterPro" id="IPR037066">
    <property type="entry name" value="Plug_dom_sf"/>
</dbReference>
<evidence type="ECO:0000256" key="9">
    <source>
        <dbReference type="RuleBase" id="RU003357"/>
    </source>
</evidence>